<protein>
    <submittedName>
        <fullName evidence="1">Uncharacterized protein</fullName>
    </submittedName>
</protein>
<dbReference type="Proteomes" id="UP000737171">
    <property type="component" value="Unassembled WGS sequence"/>
</dbReference>
<accession>A0ABX2EI09</accession>
<gene>
    <name evidence="1" type="ORF">HLB44_14840</name>
</gene>
<comment type="caution">
    <text evidence="1">The sequence shown here is derived from an EMBL/GenBank/DDBJ whole genome shotgun (WGS) entry which is preliminary data.</text>
</comment>
<organism evidence="1 2">
    <name type="scientific">Pseudaquabacterium terrae</name>
    <dbReference type="NCBI Taxonomy" id="2732868"/>
    <lineage>
        <taxon>Bacteria</taxon>
        <taxon>Pseudomonadati</taxon>
        <taxon>Pseudomonadota</taxon>
        <taxon>Betaproteobacteria</taxon>
        <taxon>Burkholderiales</taxon>
        <taxon>Sphaerotilaceae</taxon>
        <taxon>Pseudaquabacterium</taxon>
    </lineage>
</organism>
<dbReference type="RefSeq" id="WP_173123763.1">
    <property type="nucleotide sequence ID" value="NZ_JABRWJ010000004.1"/>
</dbReference>
<name>A0ABX2EI09_9BURK</name>
<sequence>MSQAAFLFDTPAAAPGATPAALRAPGRPQRPAGTDHTAFEIGWDFAHYRLTPPVAHLHADNPVRQGWSAGRAGFGSRTLRPSPAVRRWLQLRLAAWQRGQAFEGVQVTPNFLAQLEVTACPVTLQPLGRGDEGPADAVIERLNGRAAYAAGNLAMLSGAARQALVGHDCAAALAYAQRIDAGEQALFHGLDGDEWRRLAVLASFATPLPHAEAAALPLLVLPPNRVRVLNPVQALQVMLTLQFCQAGYARRLVALAALMPSSEVRHAFQVFMHTMLARRLAAGPVLGGDAMRAAMVNAWRDALVQRRWARLATLLDAAACERLLQRAARRGLLGPSQRWHSAAQATEGWALEEGQASAMPATDGVVSANPMSH</sequence>
<evidence type="ECO:0000313" key="2">
    <source>
        <dbReference type="Proteomes" id="UP000737171"/>
    </source>
</evidence>
<dbReference type="EMBL" id="JABRWJ010000004">
    <property type="protein sequence ID" value="NRF68267.1"/>
    <property type="molecule type" value="Genomic_DNA"/>
</dbReference>
<keyword evidence="2" id="KW-1185">Reference proteome</keyword>
<proteinExistence type="predicted"/>
<reference evidence="1 2" key="1">
    <citation type="submission" date="2020-05" db="EMBL/GenBank/DDBJ databases">
        <title>Aquincola sp. isolate from soil.</title>
        <authorList>
            <person name="Han J."/>
            <person name="Kim D.-U."/>
        </authorList>
    </citation>
    <scope>NUCLEOTIDE SEQUENCE [LARGE SCALE GENOMIC DNA]</scope>
    <source>
        <strain evidence="1 2">S2</strain>
    </source>
</reference>
<evidence type="ECO:0000313" key="1">
    <source>
        <dbReference type="EMBL" id="NRF68267.1"/>
    </source>
</evidence>